<comment type="caution">
    <text evidence="2">The sequence shown here is derived from an EMBL/GenBank/DDBJ whole genome shotgun (WGS) entry which is preliminary data.</text>
</comment>
<gene>
    <name evidence="2" type="ORF">L0664_17625</name>
</gene>
<reference evidence="2 3" key="1">
    <citation type="submission" date="2022-01" db="EMBL/GenBank/DDBJ databases">
        <title>Octadecabacter sp. nov., isolated from a marine alga.</title>
        <authorList>
            <person name="Jin M.S."/>
            <person name="Kim H.M."/>
            <person name="Han D.M."/>
            <person name="Jung J.J."/>
            <person name="Jeon C.O."/>
        </authorList>
    </citation>
    <scope>NUCLEOTIDE SEQUENCE [LARGE SCALE GENOMIC DNA]</scope>
    <source>
        <strain evidence="2 3">G9-8</strain>
    </source>
</reference>
<proteinExistence type="predicted"/>
<evidence type="ECO:0000313" key="2">
    <source>
        <dbReference type="EMBL" id="MCF2872890.1"/>
    </source>
</evidence>
<dbReference type="EMBL" id="JAKGAQ010000006">
    <property type="protein sequence ID" value="MCF2872890.1"/>
    <property type="molecule type" value="Genomic_DNA"/>
</dbReference>
<keyword evidence="3" id="KW-1185">Reference proteome</keyword>
<dbReference type="RefSeq" id="WP_235227222.1">
    <property type="nucleotide sequence ID" value="NZ_JAKGAQ010000006.1"/>
</dbReference>
<organism evidence="2 3">
    <name type="scientific">Octadecabacter dasysiphoniae</name>
    <dbReference type="NCBI Taxonomy" id="2909341"/>
    <lineage>
        <taxon>Bacteria</taxon>
        <taxon>Pseudomonadati</taxon>
        <taxon>Pseudomonadota</taxon>
        <taxon>Alphaproteobacteria</taxon>
        <taxon>Rhodobacterales</taxon>
        <taxon>Roseobacteraceae</taxon>
        <taxon>Octadecabacter</taxon>
    </lineage>
</organism>
<dbReference type="Proteomes" id="UP001200557">
    <property type="component" value="Unassembled WGS sequence"/>
</dbReference>
<accession>A0ABS9D038</accession>
<evidence type="ECO:0000313" key="3">
    <source>
        <dbReference type="Proteomes" id="UP001200557"/>
    </source>
</evidence>
<feature type="domain" description="TniQ" evidence="1">
    <location>
        <begin position="15"/>
        <end position="139"/>
    </location>
</feature>
<name>A0ABS9D038_9RHOB</name>
<dbReference type="InterPro" id="IPR009492">
    <property type="entry name" value="TniQ"/>
</dbReference>
<evidence type="ECO:0000259" key="1">
    <source>
        <dbReference type="Pfam" id="PF06527"/>
    </source>
</evidence>
<sequence length="619" mass="70210">MAENFRLIFPLERFETATSYVSRLTRYCGLQEPRVLCLDFGFRWQDFVRGDDDLLEKIATIGGACPRDMKRWAVRTVDKNRFEVCGQKATKASLVRSRLRVCPRCLIEDHQNGGRHGVFRRVGWHFWSIRTCPEHNVALIVIPPELHTLHNYDFVGQVLKNWAFVNYHADTATRHKPTDFEGYIFDRLGGTSSNPFLDDLPLYVAARLCEVLGFVMQNGPKLRISEATDDDLRLAGQTGFDALRRGEDGMYAALEAMVSPIALRTVRHQSDFGAFFEWLRTSSMGEDFETLRDKVRDFIFRTYPFREGDTVLGKVCPSRAVFTISGAWQSLGIQRHRMNRILLAEGLAHTDMADKSVRLHEGLKSEAIDDLRCRISARLNAIEAQSLMGLSLEMLNQLRDHGIVTTTVDALDQIPKFDRDELEQLLAKLSAWVTETQSDRTDTVSIIDATQRVRCPLADIVKLILGGKLTYLNRDAEKCGLAALRVNLPELRAALPQFEMPGVTKGDASRRLRVNYPTINFLIADGVLIERRLRNPRSRQFLDAVCSTSLTAFEAKFETLGQLSKRYHRASGPFGCHLEAKGICPIETPAGISWYYERKGLEGRLRRAGLIPQNEKEPT</sequence>
<dbReference type="Pfam" id="PF06527">
    <property type="entry name" value="TniQ"/>
    <property type="match status" value="1"/>
</dbReference>
<protein>
    <submittedName>
        <fullName evidence="2">TniQ family protein</fullName>
    </submittedName>
</protein>